<dbReference type="InterPro" id="IPR000182">
    <property type="entry name" value="GNAT_dom"/>
</dbReference>
<dbReference type="GO" id="GO:0016747">
    <property type="term" value="F:acyltransferase activity, transferring groups other than amino-acyl groups"/>
    <property type="evidence" value="ECO:0007669"/>
    <property type="project" value="InterPro"/>
</dbReference>
<evidence type="ECO:0000313" key="3">
    <source>
        <dbReference type="Proteomes" id="UP000282060"/>
    </source>
</evidence>
<reference evidence="2 3" key="1">
    <citation type="submission" date="2018-12" db="EMBL/GenBank/DDBJ databases">
        <authorList>
            <person name="Yu L."/>
        </authorList>
    </citation>
    <scope>NUCLEOTIDE SEQUENCE [LARGE SCALE GENOMIC DNA]</scope>
    <source>
        <strain evidence="2 3">HAW-EB5</strain>
    </source>
</reference>
<dbReference type="PROSITE" id="PS51186">
    <property type="entry name" value="GNAT"/>
    <property type="match status" value="1"/>
</dbReference>
<dbReference type="RefSeq" id="WP_126508225.1">
    <property type="nucleotide sequence ID" value="NZ_RXNV01000025.1"/>
</dbReference>
<gene>
    <name evidence="2" type="ORF">EKG39_22555</name>
</gene>
<comment type="caution">
    <text evidence="2">The sequence shown here is derived from an EMBL/GenBank/DDBJ whole genome shotgun (WGS) entry which is preliminary data.</text>
</comment>
<dbReference type="SUPFAM" id="SSF55729">
    <property type="entry name" value="Acyl-CoA N-acyltransferases (Nat)"/>
    <property type="match status" value="1"/>
</dbReference>
<dbReference type="PANTHER" id="PTHR43617">
    <property type="entry name" value="L-AMINO ACID N-ACETYLTRANSFERASE"/>
    <property type="match status" value="1"/>
</dbReference>
<dbReference type="EMBL" id="RXNV01000025">
    <property type="protein sequence ID" value="RTR25975.1"/>
    <property type="molecule type" value="Genomic_DNA"/>
</dbReference>
<protein>
    <submittedName>
        <fullName evidence="2">N-acetyltransferase</fullName>
    </submittedName>
</protein>
<name>A0A431VS06_9GAMM</name>
<keyword evidence="3" id="KW-1185">Reference proteome</keyword>
<dbReference type="Gene3D" id="3.40.630.30">
    <property type="match status" value="1"/>
</dbReference>
<evidence type="ECO:0000313" key="2">
    <source>
        <dbReference type="EMBL" id="RTR25975.1"/>
    </source>
</evidence>
<accession>A0A431VS06</accession>
<proteinExistence type="predicted"/>
<sequence>MSNAIQIRLADKSDLQGVNVLEQICFPGHCYPDFFFRQALDCWPEGFLLACDDGTPQGYLLASPGAEPHLCWILSVAVNETLRGRGIGRKLLTQFLNRLPPSVTHVNLTVAPENSAKELYLKLGFEETGYESDYFGDDEPRLLLTYVK</sequence>
<organism evidence="2 3">
    <name type="scientific">Shewanella atlantica</name>
    <dbReference type="NCBI Taxonomy" id="271099"/>
    <lineage>
        <taxon>Bacteria</taxon>
        <taxon>Pseudomonadati</taxon>
        <taxon>Pseudomonadota</taxon>
        <taxon>Gammaproteobacteria</taxon>
        <taxon>Alteromonadales</taxon>
        <taxon>Shewanellaceae</taxon>
        <taxon>Shewanella</taxon>
    </lineage>
</organism>
<dbReference type="CDD" id="cd04301">
    <property type="entry name" value="NAT_SF"/>
    <property type="match status" value="1"/>
</dbReference>
<dbReference type="Proteomes" id="UP000282060">
    <property type="component" value="Unassembled WGS sequence"/>
</dbReference>
<dbReference type="InterPro" id="IPR016181">
    <property type="entry name" value="Acyl_CoA_acyltransferase"/>
</dbReference>
<keyword evidence="2" id="KW-0808">Transferase</keyword>
<dbReference type="InterPro" id="IPR050276">
    <property type="entry name" value="MshD_Acetyltransferase"/>
</dbReference>
<feature type="domain" description="N-acetyltransferase" evidence="1">
    <location>
        <begin position="5"/>
        <end position="148"/>
    </location>
</feature>
<evidence type="ECO:0000259" key="1">
    <source>
        <dbReference type="PROSITE" id="PS51186"/>
    </source>
</evidence>
<dbReference type="Pfam" id="PF00583">
    <property type="entry name" value="Acetyltransf_1"/>
    <property type="match status" value="1"/>
</dbReference>
<dbReference type="AlphaFoldDB" id="A0A431VS06"/>
<dbReference type="OrthoDB" id="5187710at2"/>